<evidence type="ECO:0000313" key="13">
    <source>
        <dbReference type="EMBL" id="MEK0085259.1"/>
    </source>
</evidence>
<comment type="similarity">
    <text evidence="4 11">Belongs to the dihydroorotate dehydrogenase family. Type 2 subfamily.</text>
</comment>
<feature type="binding site" evidence="11">
    <location>
        <position position="237"/>
    </location>
    <ligand>
        <name>FMN</name>
        <dbReference type="ChEBI" id="CHEBI:58210"/>
    </ligand>
</feature>
<dbReference type="InterPro" id="IPR050074">
    <property type="entry name" value="DHO_dehydrogenase"/>
</dbReference>
<dbReference type="NCBIfam" id="TIGR01036">
    <property type="entry name" value="pyrD_sub2"/>
    <property type="match status" value="1"/>
</dbReference>
<keyword evidence="6 11" id="KW-0288">FMN</keyword>
<feature type="binding site" evidence="11">
    <location>
        <position position="79"/>
    </location>
    <ligand>
        <name>FMN</name>
        <dbReference type="ChEBI" id="CHEBI:58210"/>
    </ligand>
</feature>
<evidence type="ECO:0000313" key="14">
    <source>
        <dbReference type="Proteomes" id="UP001375743"/>
    </source>
</evidence>
<feature type="binding site" evidence="11">
    <location>
        <begin position="238"/>
        <end position="239"/>
    </location>
    <ligand>
        <name>substrate</name>
    </ligand>
</feature>
<feature type="binding site" evidence="11">
    <location>
        <position position="209"/>
    </location>
    <ligand>
        <name>FMN</name>
        <dbReference type="ChEBI" id="CHEBI:58210"/>
    </ligand>
</feature>
<dbReference type="PROSITE" id="PS00911">
    <property type="entry name" value="DHODEHASE_1"/>
    <property type="match status" value="1"/>
</dbReference>
<dbReference type="Pfam" id="PF01180">
    <property type="entry name" value="DHO_dh"/>
    <property type="match status" value="1"/>
</dbReference>
<evidence type="ECO:0000256" key="7">
    <source>
        <dbReference type="ARBA" id="ARBA00022975"/>
    </source>
</evidence>
<comment type="pathway">
    <text evidence="3 11">Pyrimidine metabolism; UMP biosynthesis via de novo pathway; orotate from (S)-dihydroorotate (quinone route): step 1/1.</text>
</comment>
<evidence type="ECO:0000256" key="3">
    <source>
        <dbReference type="ARBA" id="ARBA00005161"/>
    </source>
</evidence>
<feature type="binding site" evidence="11">
    <location>
        <position position="260"/>
    </location>
    <ligand>
        <name>FMN</name>
        <dbReference type="ChEBI" id="CHEBI:58210"/>
    </ligand>
</feature>
<dbReference type="InterPro" id="IPR013785">
    <property type="entry name" value="Aldolase_TIM"/>
</dbReference>
<feature type="binding site" evidence="11">
    <location>
        <position position="133"/>
    </location>
    <ligand>
        <name>FMN</name>
        <dbReference type="ChEBI" id="CHEBI:58210"/>
    </ligand>
</feature>
<dbReference type="PANTHER" id="PTHR48109:SF4">
    <property type="entry name" value="DIHYDROOROTATE DEHYDROGENASE (QUINONE), MITOCHONDRIAL"/>
    <property type="match status" value="1"/>
</dbReference>
<comment type="subcellular location">
    <subcellularLocation>
        <location evidence="11">Cell membrane</location>
        <topology evidence="11">Peripheral membrane protein</topology>
    </subcellularLocation>
    <subcellularLocation>
        <location evidence="2">Membrane</location>
    </subcellularLocation>
</comment>
<organism evidence="13 14">
    <name type="scientific">Benzoatithermus flavus</name>
    <dbReference type="NCBI Taxonomy" id="3108223"/>
    <lineage>
        <taxon>Bacteria</taxon>
        <taxon>Pseudomonadati</taxon>
        <taxon>Pseudomonadota</taxon>
        <taxon>Alphaproteobacteria</taxon>
        <taxon>Geminicoccales</taxon>
        <taxon>Geminicoccaceae</taxon>
        <taxon>Benzoatithermus</taxon>
    </lineage>
</organism>
<dbReference type="InterPro" id="IPR005720">
    <property type="entry name" value="Dihydroorotate_DH_cat"/>
</dbReference>
<sequence length="358" mass="38162">MSDPVRLLHLLPPETAHRAAIRLLPWLPARRLPVRPRLHTRLAGLDLPHPLGLAAGFDKNGEAYAALLRQGFAFVEVGTVTPRPQPGNPRPRLFRLAEDRAIVNRMGFNNEGAAALAARLRGRDPGRGIVGVNIGMNKDASDPLADYVRGLETFYPLVDYVTVNVSSPNTPGLRALQKREALDGLLGGLVAARKRLETASGTARPLFLKIAPDLEPEDEASIAELAVLHGIDGLIVSNTTVVRSPDLRSPLARESGGLSGRPLFAPSTRLLARMALLLDGKVPLIGVGGIATGADAYAKIRAGASAVQLYTALIYEGPGIVRRILEELDALLARDGFAHIGDAVGCHARALAAADERR</sequence>
<dbReference type="SUPFAM" id="SSF51395">
    <property type="entry name" value="FMN-linked oxidoreductases"/>
    <property type="match status" value="1"/>
</dbReference>
<keyword evidence="8 11" id="KW-0560">Oxidoreductase</keyword>
<protein>
    <recommendedName>
        <fullName evidence="11">Dihydroorotate dehydrogenase (quinone)</fullName>
        <ecNumber evidence="11">1.3.5.2</ecNumber>
    </recommendedName>
    <alternativeName>
        <fullName evidence="11">DHOdehase</fullName>
        <shortName evidence="11">DHOD</shortName>
        <shortName evidence="11">DHODase</shortName>
    </alternativeName>
    <alternativeName>
        <fullName evidence="11">Dihydroorotate oxidase</fullName>
    </alternativeName>
</protein>
<dbReference type="EC" id="1.3.5.2" evidence="11"/>
<comment type="cofactor">
    <cofactor evidence="11">
        <name>FMN</name>
        <dbReference type="ChEBI" id="CHEBI:58210"/>
    </cofactor>
    <text evidence="11">Binds 1 FMN per subunit.</text>
</comment>
<name>A0ABU8XY64_9PROT</name>
<comment type="caution">
    <text evidence="13">The sequence shown here is derived from an EMBL/GenBank/DDBJ whole genome shotgun (WGS) entry which is preliminary data.</text>
</comment>
<dbReference type="GO" id="GO:0106430">
    <property type="term" value="F:dihydroorotate dehydrogenase (quinone) activity"/>
    <property type="evidence" value="ECO:0007669"/>
    <property type="project" value="UniProtKB-EC"/>
</dbReference>
<evidence type="ECO:0000256" key="5">
    <source>
        <dbReference type="ARBA" id="ARBA00022630"/>
    </source>
</evidence>
<feature type="active site" description="Nucleophile" evidence="11">
    <location>
        <position position="167"/>
    </location>
</feature>
<dbReference type="NCBIfam" id="NF003652">
    <property type="entry name" value="PRK05286.2-5"/>
    <property type="match status" value="1"/>
</dbReference>
<feature type="binding site" evidence="11">
    <location>
        <position position="59"/>
    </location>
    <ligand>
        <name>substrate</name>
    </ligand>
</feature>
<feature type="binding site" evidence="11">
    <location>
        <position position="164"/>
    </location>
    <ligand>
        <name>substrate</name>
    </ligand>
</feature>
<proteinExistence type="inferred from homology"/>
<keyword evidence="14" id="KW-1185">Reference proteome</keyword>
<comment type="catalytic activity">
    <reaction evidence="10 11">
        <text>(S)-dihydroorotate + a quinone = orotate + a quinol</text>
        <dbReference type="Rhea" id="RHEA:30187"/>
        <dbReference type="ChEBI" id="CHEBI:24646"/>
        <dbReference type="ChEBI" id="CHEBI:30839"/>
        <dbReference type="ChEBI" id="CHEBI:30864"/>
        <dbReference type="ChEBI" id="CHEBI:132124"/>
        <dbReference type="EC" id="1.3.5.2"/>
    </reaction>
</comment>
<evidence type="ECO:0000256" key="6">
    <source>
        <dbReference type="ARBA" id="ARBA00022643"/>
    </source>
</evidence>
<keyword evidence="5 11" id="KW-0285">Flavoprotein</keyword>
<evidence type="ECO:0000256" key="1">
    <source>
        <dbReference type="ARBA" id="ARBA00003125"/>
    </source>
</evidence>
<dbReference type="PANTHER" id="PTHR48109">
    <property type="entry name" value="DIHYDROOROTATE DEHYDROGENASE (QUINONE), MITOCHONDRIAL-RELATED"/>
    <property type="match status" value="1"/>
</dbReference>
<accession>A0ABU8XY64</accession>
<feature type="binding site" evidence="11">
    <location>
        <position position="289"/>
    </location>
    <ligand>
        <name>FMN</name>
        <dbReference type="ChEBI" id="CHEBI:58210"/>
    </ligand>
</feature>
<evidence type="ECO:0000256" key="11">
    <source>
        <dbReference type="HAMAP-Rule" id="MF_00225"/>
    </source>
</evidence>
<dbReference type="InterPro" id="IPR005719">
    <property type="entry name" value="Dihydroorotate_DH_2"/>
</dbReference>
<dbReference type="CDD" id="cd04738">
    <property type="entry name" value="DHOD_2_like"/>
    <property type="match status" value="1"/>
</dbReference>
<comment type="subunit">
    <text evidence="11">Monomer.</text>
</comment>
<feature type="binding site" evidence="11">
    <location>
        <begin position="310"/>
        <end position="311"/>
    </location>
    <ligand>
        <name>FMN</name>
        <dbReference type="ChEBI" id="CHEBI:58210"/>
    </ligand>
</feature>
<feature type="binding site" evidence="11">
    <location>
        <position position="169"/>
    </location>
    <ligand>
        <name>substrate</name>
    </ligand>
</feature>
<evidence type="ECO:0000256" key="4">
    <source>
        <dbReference type="ARBA" id="ARBA00005359"/>
    </source>
</evidence>
<dbReference type="EMBL" id="JBBLZC010000024">
    <property type="protein sequence ID" value="MEK0085259.1"/>
    <property type="molecule type" value="Genomic_DNA"/>
</dbReference>
<keyword evidence="11" id="KW-1003">Cell membrane</keyword>
<evidence type="ECO:0000256" key="10">
    <source>
        <dbReference type="ARBA" id="ARBA00048639"/>
    </source>
</evidence>
<dbReference type="HAMAP" id="MF_00225">
    <property type="entry name" value="DHO_dh_type2"/>
    <property type="match status" value="1"/>
</dbReference>
<feature type="binding site" evidence="11">
    <location>
        <position position="164"/>
    </location>
    <ligand>
        <name>FMN</name>
        <dbReference type="ChEBI" id="CHEBI:58210"/>
    </ligand>
</feature>
<evidence type="ECO:0000256" key="8">
    <source>
        <dbReference type="ARBA" id="ARBA00023002"/>
    </source>
</evidence>
<feature type="binding site" evidence="11">
    <location>
        <begin position="104"/>
        <end position="108"/>
    </location>
    <ligand>
        <name>substrate</name>
    </ligand>
</feature>
<dbReference type="RefSeq" id="WP_418161108.1">
    <property type="nucleotide sequence ID" value="NZ_JBBLZC010000024.1"/>
</dbReference>
<keyword evidence="7 11" id="KW-0665">Pyrimidine biosynthesis</keyword>
<evidence type="ECO:0000256" key="2">
    <source>
        <dbReference type="ARBA" id="ARBA00004370"/>
    </source>
</evidence>
<feature type="domain" description="Dihydroorotate dehydrogenase catalytic" evidence="12">
    <location>
        <begin position="38"/>
        <end position="332"/>
    </location>
</feature>
<dbReference type="NCBIfam" id="NF003645">
    <property type="entry name" value="PRK05286.1-2"/>
    <property type="match status" value="1"/>
</dbReference>
<evidence type="ECO:0000259" key="12">
    <source>
        <dbReference type="Pfam" id="PF01180"/>
    </source>
</evidence>
<dbReference type="PROSITE" id="PS00912">
    <property type="entry name" value="DHODEHASE_2"/>
    <property type="match status" value="1"/>
</dbReference>
<dbReference type="Proteomes" id="UP001375743">
    <property type="component" value="Unassembled WGS sequence"/>
</dbReference>
<keyword evidence="9 11" id="KW-0472">Membrane</keyword>
<dbReference type="InterPro" id="IPR001295">
    <property type="entry name" value="Dihydroorotate_DH_CS"/>
</dbReference>
<dbReference type="Gene3D" id="3.20.20.70">
    <property type="entry name" value="Aldolase class I"/>
    <property type="match status" value="1"/>
</dbReference>
<reference evidence="13 14" key="1">
    <citation type="submission" date="2024-01" db="EMBL/GenBank/DDBJ databases">
        <title>Multi-omics insights into the function and evolution of sodium benzoate biodegradation pathways in Benzoatithermus flavus gen. nov., sp. nov. from hot spring.</title>
        <authorList>
            <person name="Hu C.-J."/>
            <person name="Li W.-J."/>
        </authorList>
    </citation>
    <scope>NUCLEOTIDE SEQUENCE [LARGE SCALE GENOMIC DNA]</scope>
    <source>
        <strain evidence="13 14">SYSU G07066</strain>
    </source>
</reference>
<feature type="binding site" evidence="11">
    <location>
        <begin position="55"/>
        <end position="59"/>
    </location>
    <ligand>
        <name>FMN</name>
        <dbReference type="ChEBI" id="CHEBI:58210"/>
    </ligand>
</feature>
<evidence type="ECO:0000256" key="9">
    <source>
        <dbReference type="ARBA" id="ARBA00023136"/>
    </source>
</evidence>
<gene>
    <name evidence="11" type="primary">pyrD</name>
    <name evidence="13" type="ORF">U1T56_19070</name>
</gene>
<comment type="function">
    <text evidence="1 11">Catalyzes the conversion of dihydroorotate to orotate with quinone as electron acceptor.</text>
</comment>